<accession>A0A1B2JAY1</accession>
<keyword evidence="4 11" id="KW-0547">Nucleotide-binding</keyword>
<dbReference type="InterPro" id="IPR000629">
    <property type="entry name" value="RNA-helicase_DEAD-box_CS"/>
</dbReference>
<dbReference type="SMART" id="SM00487">
    <property type="entry name" value="DEXDc"/>
    <property type="match status" value="1"/>
</dbReference>
<dbReference type="CDD" id="cd18787">
    <property type="entry name" value="SF2_C_DEAD"/>
    <property type="match status" value="1"/>
</dbReference>
<dbReference type="CDD" id="cd17955">
    <property type="entry name" value="DEADc_DDX49"/>
    <property type="match status" value="1"/>
</dbReference>
<evidence type="ECO:0000256" key="7">
    <source>
        <dbReference type="ARBA" id="ARBA00022840"/>
    </source>
</evidence>
<dbReference type="InterPro" id="IPR001650">
    <property type="entry name" value="Helicase_C-like"/>
</dbReference>
<evidence type="ECO:0000256" key="3">
    <source>
        <dbReference type="ARBA" id="ARBA00022552"/>
    </source>
</evidence>
<evidence type="ECO:0000256" key="6">
    <source>
        <dbReference type="ARBA" id="ARBA00022806"/>
    </source>
</evidence>
<evidence type="ECO:0000256" key="10">
    <source>
        <dbReference type="PROSITE-ProRule" id="PRU00552"/>
    </source>
</evidence>
<reference evidence="16 17" key="1">
    <citation type="submission" date="2016-02" db="EMBL/GenBank/DDBJ databases">
        <title>Comparative genomic and transcriptomic foundation for Pichia pastoris.</title>
        <authorList>
            <person name="Love K.R."/>
            <person name="Shah K.A."/>
            <person name="Whittaker C.A."/>
            <person name="Wu J."/>
            <person name="Bartlett M.C."/>
            <person name="Ma D."/>
            <person name="Leeson R.L."/>
            <person name="Priest M."/>
            <person name="Young S.K."/>
            <person name="Love J.C."/>
        </authorList>
    </citation>
    <scope>NUCLEOTIDE SEQUENCE [LARGE SCALE GENOMIC DNA]</scope>
    <source>
        <strain evidence="16 17">ATCC 28485</strain>
    </source>
</reference>
<gene>
    <name evidence="16" type="ORF">ATY40_BA7502803</name>
</gene>
<proteinExistence type="inferred from homology"/>
<organism evidence="16 17">
    <name type="scientific">Komagataella pastoris</name>
    <name type="common">Yeast</name>
    <name type="synonym">Pichia pastoris</name>
    <dbReference type="NCBI Taxonomy" id="4922"/>
    <lineage>
        <taxon>Eukaryota</taxon>
        <taxon>Fungi</taxon>
        <taxon>Dikarya</taxon>
        <taxon>Ascomycota</taxon>
        <taxon>Saccharomycotina</taxon>
        <taxon>Pichiomycetes</taxon>
        <taxon>Pichiales</taxon>
        <taxon>Pichiaceae</taxon>
        <taxon>Komagataella</taxon>
    </lineage>
</organism>
<dbReference type="PANTHER" id="PTHR47959">
    <property type="entry name" value="ATP-DEPENDENT RNA HELICASE RHLE-RELATED"/>
    <property type="match status" value="1"/>
</dbReference>
<dbReference type="PROSITE" id="PS51192">
    <property type="entry name" value="HELICASE_ATP_BIND_1"/>
    <property type="match status" value="1"/>
</dbReference>
<dbReference type="Pfam" id="PF00271">
    <property type="entry name" value="Helicase_C"/>
    <property type="match status" value="1"/>
</dbReference>
<evidence type="ECO:0000313" key="16">
    <source>
        <dbReference type="EMBL" id="ANZ75197.1"/>
    </source>
</evidence>
<dbReference type="Gene3D" id="3.40.50.300">
    <property type="entry name" value="P-loop containing nucleotide triphosphate hydrolases"/>
    <property type="match status" value="2"/>
</dbReference>
<feature type="domain" description="DEAD-box RNA helicase Q" evidence="15">
    <location>
        <begin position="2"/>
        <end position="30"/>
    </location>
</feature>
<keyword evidence="7 11" id="KW-0067">ATP-binding</keyword>
<name>A0A1B2JAY1_PICPA</name>
<feature type="domain" description="Helicase ATP-binding" evidence="13">
    <location>
        <begin position="33"/>
        <end position="209"/>
    </location>
</feature>
<evidence type="ECO:0000259" key="14">
    <source>
        <dbReference type="PROSITE" id="PS51194"/>
    </source>
</evidence>
<dbReference type="GO" id="GO:0005634">
    <property type="term" value="C:nucleus"/>
    <property type="evidence" value="ECO:0007669"/>
    <property type="project" value="UniProtKB-SubCell"/>
</dbReference>
<evidence type="ECO:0000256" key="12">
    <source>
        <dbReference type="SAM" id="MobiDB-lite"/>
    </source>
</evidence>
<dbReference type="EMBL" id="CP014585">
    <property type="protein sequence ID" value="ANZ75197.1"/>
    <property type="molecule type" value="Genomic_DNA"/>
</dbReference>
<dbReference type="PROSITE" id="PS51195">
    <property type="entry name" value="Q_MOTIF"/>
    <property type="match status" value="1"/>
</dbReference>
<keyword evidence="8" id="KW-0694">RNA-binding</keyword>
<dbReference type="InterPro" id="IPR027417">
    <property type="entry name" value="P-loop_NTPase"/>
</dbReference>
<dbReference type="GO" id="GO:0005524">
    <property type="term" value="F:ATP binding"/>
    <property type="evidence" value="ECO:0007669"/>
    <property type="project" value="UniProtKB-KW"/>
</dbReference>
<evidence type="ECO:0000256" key="2">
    <source>
        <dbReference type="ARBA" id="ARBA00022517"/>
    </source>
</evidence>
<dbReference type="OrthoDB" id="10261904at2759"/>
<evidence type="ECO:0000256" key="5">
    <source>
        <dbReference type="ARBA" id="ARBA00022801"/>
    </source>
</evidence>
<evidence type="ECO:0000313" key="17">
    <source>
        <dbReference type="Proteomes" id="UP000094565"/>
    </source>
</evidence>
<feature type="short sequence motif" description="Q motif" evidence="10">
    <location>
        <begin position="2"/>
        <end position="30"/>
    </location>
</feature>
<comment type="subcellular location">
    <subcellularLocation>
        <location evidence="1">Nucleus</location>
    </subcellularLocation>
</comment>
<keyword evidence="9" id="KW-0539">Nucleus</keyword>
<protein>
    <submittedName>
        <fullName evidence="16">BA75_02803T0</fullName>
    </submittedName>
</protein>
<feature type="compositionally biased region" description="Basic residues" evidence="12">
    <location>
        <begin position="417"/>
        <end position="434"/>
    </location>
</feature>
<sequence>MVKFEELGVSKWLCESLDAMKIYTPSKIQEATIPKILGGYDCIGGAKTGSGKTIAFAAPMLTKWSEDPYGVFGLILTPTRELALQIAEQYAALGASMNIKVSVILGGGDIVQQALELQRRPHFVVATPGRLADHILSSGEETIGGLRKIKFLVLDEADRLLSNSFGSDLERCFKVLPPPEKRQTLLFTATVTDEVRALKEKPVPEGKLPVFVHEVESVDKVAIPATLTTNYLFIPSYVKEAYLNAVLALEENQDSTVIVFVNRTQTAELLRRTLRNLEFRVASLHSEMPQIERINSLHRFKAGAARILIATDVASRGLDIPSVELVVNYDMPADPDDYIHRVGRTARAGRKGESLSFVTEQDVKRVLAIEERINKKMDKYELVTDNKVIETSLHKTGAAKREALMAMEREGFGEKRKNNKIKNAKRKNSRLQSK</sequence>
<evidence type="ECO:0000256" key="11">
    <source>
        <dbReference type="RuleBase" id="RU000492"/>
    </source>
</evidence>
<dbReference type="GO" id="GO:0006364">
    <property type="term" value="P:rRNA processing"/>
    <property type="evidence" value="ECO:0007669"/>
    <property type="project" value="UniProtKB-KW"/>
</dbReference>
<dbReference type="GO" id="GO:0003723">
    <property type="term" value="F:RNA binding"/>
    <property type="evidence" value="ECO:0007669"/>
    <property type="project" value="UniProtKB-KW"/>
</dbReference>
<dbReference type="SUPFAM" id="SSF52540">
    <property type="entry name" value="P-loop containing nucleoside triphosphate hydrolases"/>
    <property type="match status" value="1"/>
</dbReference>
<dbReference type="SMART" id="SM00490">
    <property type="entry name" value="HELICc"/>
    <property type="match status" value="1"/>
</dbReference>
<dbReference type="GO" id="GO:0016787">
    <property type="term" value="F:hydrolase activity"/>
    <property type="evidence" value="ECO:0007669"/>
    <property type="project" value="UniProtKB-KW"/>
</dbReference>
<evidence type="ECO:0000256" key="4">
    <source>
        <dbReference type="ARBA" id="ARBA00022741"/>
    </source>
</evidence>
<evidence type="ECO:0000256" key="9">
    <source>
        <dbReference type="ARBA" id="ARBA00023242"/>
    </source>
</evidence>
<dbReference type="InterPro" id="IPR050079">
    <property type="entry name" value="DEAD_box_RNA_helicase"/>
</dbReference>
<evidence type="ECO:0000259" key="15">
    <source>
        <dbReference type="PROSITE" id="PS51195"/>
    </source>
</evidence>
<dbReference type="PANTHER" id="PTHR47959:SF24">
    <property type="entry name" value="ATP-DEPENDENT RNA HELICASE"/>
    <property type="match status" value="1"/>
</dbReference>
<dbReference type="Proteomes" id="UP000094565">
    <property type="component" value="Chromosome 2"/>
</dbReference>
<feature type="domain" description="Helicase C-terminal" evidence="14">
    <location>
        <begin position="242"/>
        <end position="388"/>
    </location>
</feature>
<keyword evidence="17" id="KW-1185">Reference proteome</keyword>
<dbReference type="InterPro" id="IPR011545">
    <property type="entry name" value="DEAD/DEAH_box_helicase_dom"/>
</dbReference>
<dbReference type="InterPro" id="IPR014014">
    <property type="entry name" value="RNA_helicase_DEAD_Q_motif"/>
</dbReference>
<keyword evidence="5 11" id="KW-0378">Hydrolase</keyword>
<dbReference type="PROSITE" id="PS51194">
    <property type="entry name" value="HELICASE_CTER"/>
    <property type="match status" value="1"/>
</dbReference>
<evidence type="ECO:0000256" key="8">
    <source>
        <dbReference type="ARBA" id="ARBA00022884"/>
    </source>
</evidence>
<evidence type="ECO:0000259" key="13">
    <source>
        <dbReference type="PROSITE" id="PS51192"/>
    </source>
</evidence>
<feature type="region of interest" description="Disordered" evidence="12">
    <location>
        <begin position="409"/>
        <end position="434"/>
    </location>
</feature>
<keyword evidence="2" id="KW-0690">Ribosome biogenesis</keyword>
<dbReference type="InterPro" id="IPR014001">
    <property type="entry name" value="Helicase_ATP-bd"/>
</dbReference>
<evidence type="ECO:0000256" key="1">
    <source>
        <dbReference type="ARBA" id="ARBA00004123"/>
    </source>
</evidence>
<comment type="similarity">
    <text evidence="11">Belongs to the DEAD box helicase family.</text>
</comment>
<dbReference type="Pfam" id="PF00270">
    <property type="entry name" value="DEAD"/>
    <property type="match status" value="1"/>
</dbReference>
<dbReference type="PROSITE" id="PS00039">
    <property type="entry name" value="DEAD_ATP_HELICASE"/>
    <property type="match status" value="1"/>
</dbReference>
<dbReference type="AlphaFoldDB" id="A0A1B2JAY1"/>
<keyword evidence="6 11" id="KW-0347">Helicase</keyword>
<dbReference type="GO" id="GO:0003724">
    <property type="term" value="F:RNA helicase activity"/>
    <property type="evidence" value="ECO:0007669"/>
    <property type="project" value="InterPro"/>
</dbReference>
<keyword evidence="3" id="KW-0698">rRNA processing</keyword>
<dbReference type="GO" id="GO:0005829">
    <property type="term" value="C:cytosol"/>
    <property type="evidence" value="ECO:0007669"/>
    <property type="project" value="TreeGrafter"/>
</dbReference>